<feature type="transmembrane region" description="Helical" evidence="13">
    <location>
        <begin position="98"/>
        <end position="116"/>
    </location>
</feature>
<evidence type="ECO:0000313" key="15">
    <source>
        <dbReference type="Proteomes" id="UP000070174"/>
    </source>
</evidence>
<feature type="transmembrane region" description="Helical" evidence="13">
    <location>
        <begin position="16"/>
        <end position="37"/>
    </location>
</feature>
<keyword evidence="6" id="KW-0050">Antiport</keyword>
<reference evidence="14 15" key="1">
    <citation type="submission" date="2016-01" db="EMBL/GenBank/DDBJ databases">
        <authorList>
            <person name="Oliw E.H."/>
        </authorList>
    </citation>
    <scope>NUCLEOTIDE SEQUENCE [LARGE SCALE GENOMIC DNA]</scope>
    <source>
        <strain evidence="14 15">CMW7756A</strain>
    </source>
</reference>
<evidence type="ECO:0000256" key="5">
    <source>
        <dbReference type="ARBA" id="ARBA00022448"/>
    </source>
</evidence>
<evidence type="ECO:0000256" key="11">
    <source>
        <dbReference type="ARBA" id="ARBA00023136"/>
    </source>
</evidence>
<keyword evidence="11 13" id="KW-0472">Membrane</keyword>
<feature type="transmembrane region" description="Helical" evidence="13">
    <location>
        <begin position="136"/>
        <end position="153"/>
    </location>
</feature>
<comment type="similarity">
    <text evidence="3">Belongs to the multi antimicrobial extrusion (MATE) (TC 2.A.66.1) family.</text>
</comment>
<feature type="transmembrane region" description="Helical" evidence="13">
    <location>
        <begin position="319"/>
        <end position="339"/>
    </location>
</feature>
<keyword evidence="10" id="KW-0406">Ion transport</keyword>
<keyword evidence="7" id="KW-1003">Cell membrane</keyword>
<comment type="function">
    <text evidence="1">Multidrug efflux pump.</text>
</comment>
<evidence type="ECO:0000256" key="10">
    <source>
        <dbReference type="ARBA" id="ARBA00023065"/>
    </source>
</evidence>
<dbReference type="NCBIfam" id="TIGR00797">
    <property type="entry name" value="matE"/>
    <property type="match status" value="1"/>
</dbReference>
<dbReference type="PANTHER" id="PTHR43298">
    <property type="entry name" value="MULTIDRUG RESISTANCE PROTEIN NORM-RELATED"/>
    <property type="match status" value="1"/>
</dbReference>
<evidence type="ECO:0000256" key="2">
    <source>
        <dbReference type="ARBA" id="ARBA00004651"/>
    </source>
</evidence>
<dbReference type="InterPro" id="IPR050222">
    <property type="entry name" value="MATE_MdtK"/>
</dbReference>
<feature type="transmembrane region" description="Helical" evidence="13">
    <location>
        <begin position="359"/>
        <end position="382"/>
    </location>
</feature>
<evidence type="ECO:0000256" key="9">
    <source>
        <dbReference type="ARBA" id="ARBA00022989"/>
    </source>
</evidence>
<dbReference type="PANTHER" id="PTHR43298:SF2">
    <property type="entry name" value="FMN_FAD EXPORTER YEEO-RELATED"/>
    <property type="match status" value="1"/>
</dbReference>
<dbReference type="EMBL" id="LRQE01000021">
    <property type="protein sequence ID" value="KXA30935.1"/>
    <property type="molecule type" value="Genomic_DNA"/>
</dbReference>
<feature type="transmembrane region" description="Helical" evidence="13">
    <location>
        <begin position="199"/>
        <end position="219"/>
    </location>
</feature>
<evidence type="ECO:0000256" key="4">
    <source>
        <dbReference type="ARBA" id="ARBA00020268"/>
    </source>
</evidence>
<feature type="transmembrane region" description="Helical" evidence="13">
    <location>
        <begin position="286"/>
        <end position="307"/>
    </location>
</feature>
<accession>A0A133PQM0</accession>
<organism evidence="14">
    <name type="scientific">Peptoniphilus harei</name>
    <dbReference type="NCBI Taxonomy" id="54005"/>
    <lineage>
        <taxon>Bacteria</taxon>
        <taxon>Bacillati</taxon>
        <taxon>Bacillota</taxon>
        <taxon>Tissierellia</taxon>
        <taxon>Tissierellales</taxon>
        <taxon>Peptoniphilaceae</taxon>
        <taxon>Peptoniphilus</taxon>
    </lineage>
</organism>
<gene>
    <name evidence="14" type="ORF">HMPREF3229_00533</name>
</gene>
<evidence type="ECO:0000256" key="7">
    <source>
        <dbReference type="ARBA" id="ARBA00022475"/>
    </source>
</evidence>
<evidence type="ECO:0000256" key="1">
    <source>
        <dbReference type="ARBA" id="ARBA00003408"/>
    </source>
</evidence>
<dbReference type="InterPro" id="IPR048279">
    <property type="entry name" value="MdtK-like"/>
</dbReference>
<comment type="subcellular location">
    <subcellularLocation>
        <location evidence="2">Cell membrane</location>
        <topology evidence="2">Multi-pass membrane protein</topology>
    </subcellularLocation>
</comment>
<evidence type="ECO:0000256" key="8">
    <source>
        <dbReference type="ARBA" id="ARBA00022692"/>
    </source>
</evidence>
<feature type="transmembrane region" description="Helical" evidence="13">
    <location>
        <begin position="49"/>
        <end position="77"/>
    </location>
</feature>
<feature type="transmembrane region" description="Helical" evidence="13">
    <location>
        <begin position="165"/>
        <end position="187"/>
    </location>
</feature>
<protein>
    <recommendedName>
        <fullName evidence="4">Probable multidrug resistance protein NorM</fullName>
    </recommendedName>
    <alternativeName>
        <fullName evidence="12">Multidrug-efflux transporter</fullName>
    </alternativeName>
</protein>
<comment type="caution">
    <text evidence="14">The sequence shown here is derived from an EMBL/GenBank/DDBJ whole genome shotgun (WGS) entry which is preliminary data.</text>
</comment>
<dbReference type="GO" id="GO:0015297">
    <property type="term" value="F:antiporter activity"/>
    <property type="evidence" value="ECO:0007669"/>
    <property type="project" value="UniProtKB-KW"/>
</dbReference>
<evidence type="ECO:0000256" key="3">
    <source>
        <dbReference type="ARBA" id="ARBA00010199"/>
    </source>
</evidence>
<keyword evidence="9 13" id="KW-1133">Transmembrane helix</keyword>
<evidence type="ECO:0000256" key="12">
    <source>
        <dbReference type="ARBA" id="ARBA00031636"/>
    </source>
</evidence>
<evidence type="ECO:0000313" key="14">
    <source>
        <dbReference type="EMBL" id="KXA30935.1"/>
    </source>
</evidence>
<feature type="transmembrane region" description="Helical" evidence="13">
    <location>
        <begin position="240"/>
        <end position="261"/>
    </location>
</feature>
<dbReference type="RefSeq" id="WP_060799789.1">
    <property type="nucleotide sequence ID" value="NZ_KQ957096.1"/>
</dbReference>
<proteinExistence type="inferred from homology"/>
<dbReference type="InterPro" id="IPR002528">
    <property type="entry name" value="MATE_fam"/>
</dbReference>
<dbReference type="PATRIC" id="fig|54005.3.peg.526"/>
<feature type="transmembrane region" description="Helical" evidence="13">
    <location>
        <begin position="394"/>
        <end position="412"/>
    </location>
</feature>
<dbReference type="GO" id="GO:0005886">
    <property type="term" value="C:plasma membrane"/>
    <property type="evidence" value="ECO:0007669"/>
    <property type="project" value="UniProtKB-SubCell"/>
</dbReference>
<dbReference type="GO" id="GO:0006811">
    <property type="term" value="P:monoatomic ion transport"/>
    <property type="evidence" value="ECO:0007669"/>
    <property type="project" value="UniProtKB-KW"/>
</dbReference>
<keyword evidence="8 13" id="KW-0812">Transmembrane</keyword>
<dbReference type="PIRSF" id="PIRSF006603">
    <property type="entry name" value="DinF"/>
    <property type="match status" value="1"/>
</dbReference>
<dbReference type="Pfam" id="PF01554">
    <property type="entry name" value="MatE"/>
    <property type="match status" value="2"/>
</dbReference>
<dbReference type="AlphaFoldDB" id="A0A133PQM0"/>
<keyword evidence="5" id="KW-0813">Transport</keyword>
<evidence type="ECO:0000256" key="6">
    <source>
        <dbReference type="ARBA" id="ARBA00022449"/>
    </source>
</evidence>
<name>A0A133PQM0_9FIRM</name>
<evidence type="ECO:0000256" key="13">
    <source>
        <dbReference type="SAM" id="Phobius"/>
    </source>
</evidence>
<sequence>MQKNENKLGTMSIPKLLFQVSFPIVISMFIQSMYNLVDSYYIGKINEEAFTAIAIAFPIQNIMIGIGVGTGVGMNSLISRYLGEKNFDRANKTAENGLTLALLYGLLLFILSRFLPRPFVSAQTTNENIINYGVDYLQIVMGLSIGVFTQIFLERTLQSTGRTVFTMLTQLIGAVLNIILDPIFIFGYFGLPAMGVKGAAVATVTGQIIGAICGAFFQHKFNPDITMKKLSLNPKIIKDIYIVGIPSMITITIQSFTIYVLNKMLSEISTSAIAALGAYFKVQSFVFMPIFGINNGLVPIIAYNYGAKNKERIIKSIKLAMITVTVMTLIVSGLIMSFPREILKIFSASGKMLEIGIPMLRICALSYIFAGISIVGASVFQAFGNGILALLDSILRQIIVLLPVAYIAVTYFTVNEIWWGYVIAEMSSVFFITYFMNTFVRRKIEAI</sequence>
<dbReference type="GO" id="GO:0042910">
    <property type="term" value="F:xenobiotic transmembrane transporter activity"/>
    <property type="evidence" value="ECO:0007669"/>
    <property type="project" value="InterPro"/>
</dbReference>
<dbReference type="Proteomes" id="UP000070174">
    <property type="component" value="Unassembled WGS sequence"/>
</dbReference>
<feature type="transmembrane region" description="Helical" evidence="13">
    <location>
        <begin position="418"/>
        <end position="440"/>
    </location>
</feature>